<evidence type="ECO:0000256" key="8">
    <source>
        <dbReference type="ARBA" id="ARBA00060767"/>
    </source>
</evidence>
<dbReference type="EMBL" id="JQSG02000003">
    <property type="protein sequence ID" value="OBS09195.1"/>
    <property type="molecule type" value="Genomic_DNA"/>
</dbReference>
<keyword evidence="3 9" id="KW-0489">Methyltransferase</keyword>
<feature type="binding site" evidence="9">
    <location>
        <position position="85"/>
    </location>
    <ligand>
        <name>S-adenosyl-L-methionine</name>
        <dbReference type="ChEBI" id="CHEBI:59789"/>
    </ligand>
</feature>
<feature type="binding site" evidence="9">
    <location>
        <position position="171"/>
    </location>
    <ligand>
        <name>substrate</name>
    </ligand>
</feature>
<reference evidence="10 11" key="1">
    <citation type="journal article" date="2014" name="Genome Announc.">
        <title>Draft Genome Sequence of the Iron-Oxidizing, Acidophilic, and Halotolerant 'Thiobacillus prosperus' Type Strain DSM 5130.</title>
        <authorList>
            <person name="Ossandon F.J."/>
            <person name="Cardenas J.P."/>
            <person name="Corbett M."/>
            <person name="Quatrini R."/>
            <person name="Holmes D.S."/>
            <person name="Watkin E."/>
        </authorList>
    </citation>
    <scope>NUCLEOTIDE SEQUENCE [LARGE SCALE GENOMIC DNA]</scope>
    <source>
        <strain evidence="10 11">DSM 5130</strain>
    </source>
</reference>
<dbReference type="FunFam" id="3.40.50.150:FF:000035">
    <property type="entry name" value="tRNA (guanine-N(7)-)-methyltransferase"/>
    <property type="match status" value="1"/>
</dbReference>
<feature type="binding site" evidence="9">
    <location>
        <begin position="208"/>
        <end position="211"/>
    </location>
    <ligand>
        <name>substrate</name>
    </ligand>
</feature>
<dbReference type="InterPro" id="IPR003358">
    <property type="entry name" value="tRNA_(Gua-N-7)_MeTrfase_Trmb"/>
</dbReference>
<gene>
    <name evidence="9" type="primary">trmB</name>
    <name evidence="10" type="ORF">Thpro_021523</name>
</gene>
<comment type="pathway">
    <text evidence="7 9">tRNA modification; N(7)-methylguanine-tRNA biosynthesis.</text>
</comment>
<evidence type="ECO:0000256" key="3">
    <source>
        <dbReference type="ARBA" id="ARBA00022603"/>
    </source>
</evidence>
<accession>A0A1A6C3S4</accession>
<evidence type="ECO:0000256" key="2">
    <source>
        <dbReference type="ARBA" id="ARBA00003015"/>
    </source>
</evidence>
<evidence type="ECO:0000313" key="10">
    <source>
        <dbReference type="EMBL" id="OBS09195.1"/>
    </source>
</evidence>
<comment type="caution">
    <text evidence="9">Lacks conserved residue(s) required for the propagation of feature annotation.</text>
</comment>
<proteinExistence type="inferred from homology"/>
<name>A0A1A6C3S4_9GAMM</name>
<dbReference type="Proteomes" id="UP000029273">
    <property type="component" value="Unassembled WGS sequence"/>
</dbReference>
<dbReference type="EC" id="2.1.1.33" evidence="9"/>
<keyword evidence="5 9" id="KW-0949">S-adenosyl-L-methionine</keyword>
<dbReference type="STRING" id="160660.BJI67_02150"/>
<evidence type="ECO:0000256" key="5">
    <source>
        <dbReference type="ARBA" id="ARBA00022691"/>
    </source>
</evidence>
<comment type="caution">
    <text evidence="10">The sequence shown here is derived from an EMBL/GenBank/DDBJ whole genome shotgun (WGS) entry which is preliminary data.</text>
</comment>
<dbReference type="InterPro" id="IPR029063">
    <property type="entry name" value="SAM-dependent_MTases_sf"/>
</dbReference>
<comment type="function">
    <text evidence="2 9">Catalyzes the formation of N(7)-methylguanine at position 46 (m7G46) in tRNA.</text>
</comment>
<dbReference type="PROSITE" id="PS51625">
    <property type="entry name" value="SAM_MT_TRMB"/>
    <property type="match status" value="1"/>
</dbReference>
<comment type="catalytic activity">
    <reaction evidence="1 9">
        <text>guanosine(46) in tRNA + S-adenosyl-L-methionine = N(7)-methylguanosine(46) in tRNA + S-adenosyl-L-homocysteine</text>
        <dbReference type="Rhea" id="RHEA:42708"/>
        <dbReference type="Rhea" id="RHEA-COMP:10188"/>
        <dbReference type="Rhea" id="RHEA-COMP:10189"/>
        <dbReference type="ChEBI" id="CHEBI:57856"/>
        <dbReference type="ChEBI" id="CHEBI:59789"/>
        <dbReference type="ChEBI" id="CHEBI:74269"/>
        <dbReference type="ChEBI" id="CHEBI:74480"/>
        <dbReference type="EC" id="2.1.1.33"/>
    </reaction>
</comment>
<feature type="binding site" evidence="9">
    <location>
        <position position="60"/>
    </location>
    <ligand>
        <name>S-adenosyl-L-methionine</name>
        <dbReference type="ChEBI" id="CHEBI:59789"/>
    </ligand>
</feature>
<dbReference type="UniPathway" id="UPA00989"/>
<keyword evidence="4 9" id="KW-0808">Transferase</keyword>
<evidence type="ECO:0000256" key="4">
    <source>
        <dbReference type="ARBA" id="ARBA00022679"/>
    </source>
</evidence>
<dbReference type="HAMAP" id="MF_01057">
    <property type="entry name" value="tRNA_methyltr_TrmB"/>
    <property type="match status" value="1"/>
</dbReference>
<dbReference type="AlphaFoldDB" id="A0A1A6C3S4"/>
<feature type="binding site" evidence="9">
    <location>
        <position position="139"/>
    </location>
    <ligand>
        <name>substrate</name>
    </ligand>
</feature>
<feature type="binding site" evidence="9">
    <location>
        <position position="112"/>
    </location>
    <ligand>
        <name>S-adenosyl-L-methionine</name>
        <dbReference type="ChEBI" id="CHEBI:59789"/>
    </ligand>
</feature>
<dbReference type="OrthoDB" id="9802090at2"/>
<dbReference type="Gene3D" id="3.40.50.150">
    <property type="entry name" value="Vaccinia Virus protein VP39"/>
    <property type="match status" value="1"/>
</dbReference>
<dbReference type="PANTHER" id="PTHR23417">
    <property type="entry name" value="3-DEOXY-D-MANNO-OCTULOSONIC-ACID TRANSFERASE/TRNA GUANINE-N 7 - -METHYLTRANSFERASE"/>
    <property type="match status" value="1"/>
</dbReference>
<dbReference type="PANTHER" id="PTHR23417:SF14">
    <property type="entry name" value="PENTACOTRIPEPTIDE-REPEAT REGION OF PRORP DOMAIN-CONTAINING PROTEIN"/>
    <property type="match status" value="1"/>
</dbReference>
<keyword evidence="6 9" id="KW-0819">tRNA processing</keyword>
<keyword evidence="11" id="KW-1185">Reference proteome</keyword>
<evidence type="ECO:0000313" key="11">
    <source>
        <dbReference type="Proteomes" id="UP000029273"/>
    </source>
</evidence>
<evidence type="ECO:0000256" key="1">
    <source>
        <dbReference type="ARBA" id="ARBA00000142"/>
    </source>
</evidence>
<dbReference type="SUPFAM" id="SSF53335">
    <property type="entry name" value="S-adenosyl-L-methionine-dependent methyltransferases"/>
    <property type="match status" value="1"/>
</dbReference>
<evidence type="ECO:0000256" key="7">
    <source>
        <dbReference type="ARBA" id="ARBA00060552"/>
    </source>
</evidence>
<comment type="similarity">
    <text evidence="8 9">Belongs to the class I-like SAM-binding methyltransferase superfamily. TrmB family.</text>
</comment>
<protein>
    <recommendedName>
        <fullName evidence="9">tRNA (guanine-N(7)-)-methyltransferase</fullName>
        <ecNumber evidence="9">2.1.1.33</ecNumber>
    </recommendedName>
    <alternativeName>
        <fullName evidence="9">tRNA (guanine(46)-N(7))-methyltransferase</fullName>
    </alternativeName>
    <alternativeName>
        <fullName evidence="9">tRNA(m7G46)-methyltransferase</fullName>
    </alternativeName>
</protein>
<dbReference type="NCBIfam" id="TIGR00091">
    <property type="entry name" value="tRNA (guanosine(46)-N7)-methyltransferase TrmB"/>
    <property type="match status" value="1"/>
</dbReference>
<dbReference type="GO" id="GO:0043527">
    <property type="term" value="C:tRNA methyltransferase complex"/>
    <property type="evidence" value="ECO:0007669"/>
    <property type="project" value="TreeGrafter"/>
</dbReference>
<dbReference type="CDD" id="cd02440">
    <property type="entry name" value="AdoMet_MTases"/>
    <property type="match status" value="1"/>
</dbReference>
<dbReference type="RefSeq" id="WP_038089135.1">
    <property type="nucleotide sequence ID" value="NZ_JQSG02000003.1"/>
</dbReference>
<sequence length="233" mass="26238">MNETTTPSRRIRSFVRREGRLTRGQQRALDTLGPQYLLDAEGPPLDLTALFGRTAPVTLEIGFGNGESLADQAARHPERDYVGIEVHRPGVGHLLQLIERDGLTNVRLFCADAVEVLERRIPDAALDTVQIFFPDPWHKKRHHKRRLVQPEFVARLARKLASGGVLHLATDWAEYAEHMHEVMEAAPNFANAYGPGAWAPDPGDRPETKFERRGQRLGHGVRDLRYRCDEGGT</sequence>
<dbReference type="Pfam" id="PF02390">
    <property type="entry name" value="Methyltransf_4"/>
    <property type="match status" value="1"/>
</dbReference>
<dbReference type="GO" id="GO:0008176">
    <property type="term" value="F:tRNA (guanine(46)-N7)-methyltransferase activity"/>
    <property type="evidence" value="ECO:0007669"/>
    <property type="project" value="UniProtKB-UniRule"/>
</dbReference>
<evidence type="ECO:0000256" key="6">
    <source>
        <dbReference type="ARBA" id="ARBA00022694"/>
    </source>
</evidence>
<organism evidence="10 11">
    <name type="scientific">Acidihalobacter prosperus</name>
    <dbReference type="NCBI Taxonomy" id="160660"/>
    <lineage>
        <taxon>Bacteria</taxon>
        <taxon>Pseudomonadati</taxon>
        <taxon>Pseudomonadota</taxon>
        <taxon>Gammaproteobacteria</taxon>
        <taxon>Chromatiales</taxon>
        <taxon>Ectothiorhodospiraceae</taxon>
        <taxon>Acidihalobacter</taxon>
    </lineage>
</organism>
<dbReference type="InterPro" id="IPR055361">
    <property type="entry name" value="tRNA_methyltr_TrmB_bact"/>
</dbReference>
<evidence type="ECO:0000256" key="9">
    <source>
        <dbReference type="HAMAP-Rule" id="MF_01057"/>
    </source>
</evidence>
<feature type="binding site" evidence="9">
    <location>
        <position position="135"/>
    </location>
    <ligand>
        <name>S-adenosyl-L-methionine</name>
        <dbReference type="ChEBI" id="CHEBI:59789"/>
    </ligand>
</feature>